<gene>
    <name evidence="1" type="ORF">SBA_pBAR4_0080</name>
</gene>
<proteinExistence type="predicted"/>
<evidence type="ECO:0008006" key="3">
    <source>
        <dbReference type="Google" id="ProtNLM"/>
    </source>
</evidence>
<keyword evidence="1" id="KW-0614">Plasmid</keyword>
<reference evidence="1" key="1">
    <citation type="submission" date="2018-07" db="EMBL/GenBank/DDBJ databases">
        <title>Complete genome sequence of Sphingomonas bisphenolicum strain AO1, a bisphenol A degradative bacterium isolated from Japanese farm field.</title>
        <authorList>
            <person name="Murakami M."/>
            <person name="Koh M."/>
            <person name="Koba S."/>
            <person name="Matsumura Y."/>
        </authorList>
    </citation>
    <scope>NUCLEOTIDE SEQUENCE</scope>
    <source>
        <strain evidence="1">AO1</strain>
        <plasmid evidence="1">pBAR4</plasmid>
    </source>
</reference>
<keyword evidence="2" id="KW-1185">Reference proteome</keyword>
<evidence type="ECO:0000313" key="2">
    <source>
        <dbReference type="Proteomes" id="UP001059971"/>
    </source>
</evidence>
<name>A0ABM7GB47_9SPHN</name>
<protein>
    <recommendedName>
        <fullName evidence="3">Type II restriction endonuclease</fullName>
    </recommendedName>
</protein>
<dbReference type="Proteomes" id="UP001059971">
    <property type="component" value="Plasmid pBAR4"/>
</dbReference>
<geneLocation type="plasmid" evidence="1 2">
    <name>pBAR4</name>
</geneLocation>
<sequence>MLALKKIDVNGGRGLAEFELLARQLIQRWKEDPNATYQSWFLWDERIKNFRSIRRGLAQVVAEIEAGRFGVAYRGSSLETVVHSVAEQRQIFKGADHAFLWKPKLRIPDIYENPANQRAFGRLLDHCACCDTAEEIIAGIHTIDRLNIKGLGPAVANLLYFLHPTLVPPFNTAIVNGYNKLTGGKVKLGSWQHFLAMRSGVLDLNERFRDLLSNDLGAIGGLLFDIGSGRYPVPPRDEEDQSVGSWAARLEQARAEAQTLNKALQKQGESDRTHSEIQAWLRDIGRALGYDIWIASNDRGRLHDGVRLGDGCLESLPASISTSIGADAIRLIDVLWLERGGDRVAAAFEVEHSTSIYSGIVRMLDLALSGSELHATAGLFLVAPDARESEVRAQLARPAFSRIADLEIAYLPYGELERHREAISRFGSGLKAIKAISRALP</sequence>
<dbReference type="EMBL" id="AP018822">
    <property type="protein sequence ID" value="BBF72699.1"/>
    <property type="molecule type" value="Genomic_DNA"/>
</dbReference>
<organism evidence="1 2">
    <name type="scientific">Sphingomonas bisphenolicum</name>
    <dbReference type="NCBI Taxonomy" id="296544"/>
    <lineage>
        <taxon>Bacteria</taxon>
        <taxon>Pseudomonadati</taxon>
        <taxon>Pseudomonadota</taxon>
        <taxon>Alphaproteobacteria</taxon>
        <taxon>Sphingomonadales</taxon>
        <taxon>Sphingomonadaceae</taxon>
        <taxon>Sphingomonas</taxon>
    </lineage>
</organism>
<accession>A0ABM7GB47</accession>
<evidence type="ECO:0000313" key="1">
    <source>
        <dbReference type="EMBL" id="BBF72699.1"/>
    </source>
</evidence>